<evidence type="ECO:0000256" key="6">
    <source>
        <dbReference type="ARBA" id="ARBA00022723"/>
    </source>
</evidence>
<dbReference type="PRINTS" id="PR00074">
    <property type="entry name" value="LYSYLOXIDASE"/>
</dbReference>
<dbReference type="PROSITE" id="PS00926">
    <property type="entry name" value="LYSYL_OXIDASE"/>
    <property type="match status" value="1"/>
</dbReference>
<comment type="catalytic activity">
    <reaction evidence="12">
        <text>L-lysyl-[protein] + O2 + H2O = (S)-2-amino-6-oxohexanoyl-[protein] + H2O2 + NH4(+)</text>
        <dbReference type="Rhea" id="RHEA:24544"/>
        <dbReference type="Rhea" id="RHEA-COMP:9752"/>
        <dbReference type="Rhea" id="RHEA-COMP:12448"/>
        <dbReference type="ChEBI" id="CHEBI:15377"/>
        <dbReference type="ChEBI" id="CHEBI:15379"/>
        <dbReference type="ChEBI" id="CHEBI:16240"/>
        <dbReference type="ChEBI" id="CHEBI:28938"/>
        <dbReference type="ChEBI" id="CHEBI:29969"/>
        <dbReference type="ChEBI" id="CHEBI:131803"/>
        <dbReference type="EC" id="1.4.3.13"/>
    </reaction>
</comment>
<proteinExistence type="inferred from homology"/>
<keyword evidence="7" id="KW-0801">TPQ</keyword>
<evidence type="ECO:0000256" key="7">
    <source>
        <dbReference type="ARBA" id="ARBA00022772"/>
    </source>
</evidence>
<evidence type="ECO:0000256" key="1">
    <source>
        <dbReference type="ARBA" id="ARBA00001935"/>
    </source>
</evidence>
<comment type="subcellular location">
    <subcellularLocation>
        <location evidence="2">Secreted</location>
        <location evidence="2">Extracellular space</location>
    </subcellularLocation>
</comment>
<feature type="compositionally biased region" description="Polar residues" evidence="13">
    <location>
        <begin position="131"/>
        <end position="150"/>
    </location>
</feature>
<name>H9GP18_ANOCA</name>
<dbReference type="STRING" id="28377.ENSACAP00000016905"/>
<evidence type="ECO:0000256" key="8">
    <source>
        <dbReference type="ARBA" id="ARBA00023002"/>
    </source>
</evidence>
<accession>H9GP18</accession>
<dbReference type="AlphaFoldDB" id="H9GP18"/>
<dbReference type="GeneTree" id="ENSGT00940000161080"/>
<dbReference type="PANTHER" id="PTHR45817">
    <property type="entry name" value="LYSYL OXIDASE-LIKE-RELATED"/>
    <property type="match status" value="1"/>
</dbReference>
<dbReference type="HOGENOM" id="CLU_002555_2_2_1"/>
<feature type="signal peptide" evidence="14">
    <location>
        <begin position="1"/>
        <end position="24"/>
    </location>
</feature>
<keyword evidence="10" id="KW-1015">Disulfide bond</keyword>
<keyword evidence="9" id="KW-0186">Copper</keyword>
<evidence type="ECO:0000256" key="14">
    <source>
        <dbReference type="SAM" id="SignalP"/>
    </source>
</evidence>
<dbReference type="InterPro" id="IPR001695">
    <property type="entry name" value="Lysyl_oxidase"/>
</dbReference>
<evidence type="ECO:0000313" key="16">
    <source>
        <dbReference type="Proteomes" id="UP000001646"/>
    </source>
</evidence>
<feature type="compositionally biased region" description="Polar residues" evidence="13">
    <location>
        <begin position="277"/>
        <end position="294"/>
    </location>
</feature>
<evidence type="ECO:0000256" key="13">
    <source>
        <dbReference type="SAM" id="MobiDB-lite"/>
    </source>
</evidence>
<keyword evidence="16" id="KW-1185">Reference proteome</keyword>
<dbReference type="InterPro" id="IPR050912">
    <property type="entry name" value="LOX-like_protein"/>
</dbReference>
<keyword evidence="14" id="KW-0732">Signal</keyword>
<evidence type="ECO:0000256" key="12">
    <source>
        <dbReference type="ARBA" id="ARBA00047861"/>
    </source>
</evidence>
<dbReference type="GO" id="GO:0004720">
    <property type="term" value="F:protein-lysine 6-oxidase activity"/>
    <property type="evidence" value="ECO:0000318"/>
    <property type="project" value="GO_Central"/>
</dbReference>
<dbReference type="GeneID" id="100554318"/>
<reference evidence="15" key="3">
    <citation type="submission" date="2025-09" db="UniProtKB">
        <authorList>
            <consortium name="Ensembl"/>
        </authorList>
    </citation>
    <scope>IDENTIFICATION</scope>
</reference>
<evidence type="ECO:0000256" key="10">
    <source>
        <dbReference type="ARBA" id="ARBA00023157"/>
    </source>
</evidence>
<dbReference type="Pfam" id="PF01186">
    <property type="entry name" value="Lysyl_oxidase"/>
    <property type="match status" value="1"/>
</dbReference>
<dbReference type="GO" id="GO:0005615">
    <property type="term" value="C:extracellular space"/>
    <property type="evidence" value="ECO:0000318"/>
    <property type="project" value="GO_Central"/>
</dbReference>
<dbReference type="GO" id="GO:0030199">
    <property type="term" value="P:collagen fibril organization"/>
    <property type="evidence" value="ECO:0000318"/>
    <property type="project" value="GO_Central"/>
</dbReference>
<dbReference type="Proteomes" id="UP000001646">
    <property type="component" value="Unplaced"/>
</dbReference>
<feature type="chain" id="PRO_5032375175" description="protein-lysine 6-oxidase" evidence="14">
    <location>
        <begin position="25"/>
        <end position="604"/>
    </location>
</feature>
<dbReference type="EC" id="1.4.3.13" evidence="11"/>
<dbReference type="CTD" id="4016"/>
<dbReference type="InParanoid" id="H9GP18"/>
<reference evidence="15" key="1">
    <citation type="submission" date="2009-12" db="EMBL/GenBank/DDBJ databases">
        <title>The Genome Sequence of Anolis carolinensis (Green Anole Lizard).</title>
        <authorList>
            <consortium name="The Genome Sequencing Platform"/>
            <person name="Di Palma F."/>
            <person name="Alfoldi J."/>
            <person name="Heiman D."/>
            <person name="Young S."/>
            <person name="Grabherr M."/>
            <person name="Johnson J."/>
            <person name="Lander E.S."/>
            <person name="Lindblad-Toh K."/>
        </authorList>
    </citation>
    <scope>NUCLEOTIDE SEQUENCE [LARGE SCALE GENOMIC DNA]</scope>
    <source>
        <strain evidence="15">JBL SC #1</strain>
    </source>
</reference>
<evidence type="ECO:0000313" key="15">
    <source>
        <dbReference type="Ensembl" id="ENSACAP00000016905.4"/>
    </source>
</evidence>
<keyword evidence="4" id="KW-0886">LTQ</keyword>
<dbReference type="eggNOG" id="ENOG502QWET">
    <property type="taxonomic scope" value="Eukaryota"/>
</dbReference>
<keyword evidence="6" id="KW-0479">Metal-binding</keyword>
<dbReference type="Bgee" id="ENSACAG00000017180">
    <property type="expression patterns" value="Expressed in heart and 11 other cell types or tissues"/>
</dbReference>
<keyword evidence="8" id="KW-0560">Oxidoreductase</keyword>
<evidence type="ECO:0000256" key="4">
    <source>
        <dbReference type="ARBA" id="ARBA00022477"/>
    </source>
</evidence>
<evidence type="ECO:0000256" key="2">
    <source>
        <dbReference type="ARBA" id="ARBA00004239"/>
    </source>
</evidence>
<feature type="compositionally biased region" description="Low complexity" evidence="13">
    <location>
        <begin position="151"/>
        <end position="161"/>
    </location>
</feature>
<comment type="similarity">
    <text evidence="3">Belongs to the lysyl oxidase family.</text>
</comment>
<dbReference type="GO" id="GO:0005507">
    <property type="term" value="F:copper ion binding"/>
    <property type="evidence" value="ECO:0007669"/>
    <property type="project" value="InterPro"/>
</dbReference>
<organism evidence="15 16">
    <name type="scientific">Anolis carolinensis</name>
    <name type="common">Green anole</name>
    <name type="synonym">American chameleon</name>
    <dbReference type="NCBI Taxonomy" id="28377"/>
    <lineage>
        <taxon>Eukaryota</taxon>
        <taxon>Metazoa</taxon>
        <taxon>Chordata</taxon>
        <taxon>Craniata</taxon>
        <taxon>Vertebrata</taxon>
        <taxon>Euteleostomi</taxon>
        <taxon>Lepidosauria</taxon>
        <taxon>Squamata</taxon>
        <taxon>Bifurcata</taxon>
        <taxon>Unidentata</taxon>
        <taxon>Episquamata</taxon>
        <taxon>Toxicofera</taxon>
        <taxon>Iguania</taxon>
        <taxon>Dactyloidae</taxon>
        <taxon>Anolis</taxon>
    </lineage>
</organism>
<evidence type="ECO:0000256" key="3">
    <source>
        <dbReference type="ARBA" id="ARBA00007492"/>
    </source>
</evidence>
<gene>
    <name evidence="15" type="primary">loxl1</name>
</gene>
<feature type="region of interest" description="Disordered" evidence="13">
    <location>
        <begin position="83"/>
        <end position="161"/>
    </location>
</feature>
<dbReference type="Ensembl" id="ENSACAT00000017240.4">
    <property type="protein sequence ID" value="ENSACAP00000016905.4"/>
    <property type="gene ID" value="ENSACAG00000017180.4"/>
</dbReference>
<evidence type="ECO:0000256" key="9">
    <source>
        <dbReference type="ARBA" id="ARBA00023008"/>
    </source>
</evidence>
<dbReference type="KEGG" id="acs:100554318"/>
<keyword evidence="5" id="KW-0964">Secreted</keyword>
<feature type="region of interest" description="Disordered" evidence="13">
    <location>
        <begin position="271"/>
        <end position="294"/>
    </location>
</feature>
<protein>
    <recommendedName>
        <fullName evidence="11">protein-lysine 6-oxidase</fullName>
        <ecNumber evidence="11">1.4.3.13</ecNumber>
    </recommendedName>
</protein>
<comment type="cofactor">
    <cofactor evidence="1">
        <name>Cu cation</name>
        <dbReference type="ChEBI" id="CHEBI:23378"/>
    </cofactor>
</comment>
<dbReference type="PANTHER" id="PTHR45817:SF8">
    <property type="entry name" value="LYSYL OXIDASE HOMOLOG 1"/>
    <property type="match status" value="1"/>
</dbReference>
<evidence type="ECO:0000256" key="5">
    <source>
        <dbReference type="ARBA" id="ARBA00022525"/>
    </source>
</evidence>
<dbReference type="InterPro" id="IPR019828">
    <property type="entry name" value="Lysyl_oxidase_CS"/>
</dbReference>
<evidence type="ECO:0000256" key="11">
    <source>
        <dbReference type="ARBA" id="ARBA00038869"/>
    </source>
</evidence>
<sequence>MTVHGFFWDLWAFASFGMFLMVRGQHAQSDSNTDNGRWRQMIQWENNGRLYSLLNSGSEYVPASQVRADSSARVMLADAATHQSRRVPGNMRRQAPTLPVRAGSDTVRGQTRHPFGFGQVPDNWRNGATAEGNSNSARPRSPTTWQRQVGSSASSFSHSSFGQVYPQASYPQPPYANQYETYDPQVPRAYDESYTYYRTAGTGGSAVAAAAASAGVIYPFQPQVRYEEYTEDQNPYRTQGYYPAAERPYVPVPQQLPSSDGLDRRYSHSLYHDGGTSYDQNVQDPYSSTQNQGSPVVADNLHLNSASPAGTGTQYGNEPWARQYPPFEDAPVEPYVPSRHVEPQPPFRPIDPQAVPRHEPYLPIRNSEPPQLIPDNQGVNQGRMSVGSIYRPNQNGRGLPDLVPDPNYVQASTYVQRAHLYSLRCAAEEKCLASTAYTPEATDYDIRVLLRFPQRVKNQGTADFLPNRARHTWEWHSCHQHYHSMDEFSHYDLLDAATGKKVAEGHKASFCLEDTTCDFGNLKRYACTSHTQGLSPGCYDTYNADIDCQWIDITDVQPGNYILKVQVNPKYIVMESDFTNNVVRCNVHYTGRYVATTNCKISQS</sequence>
<dbReference type="OrthoDB" id="547291at2759"/>
<reference evidence="15" key="2">
    <citation type="submission" date="2025-08" db="UniProtKB">
        <authorList>
            <consortium name="Ensembl"/>
        </authorList>
    </citation>
    <scope>IDENTIFICATION</scope>
</reference>